<protein>
    <submittedName>
        <fullName evidence="2">Uncharacterized protein</fullName>
    </submittedName>
</protein>
<accession>A0A8C3BJ65</accession>
<proteinExistence type="predicted"/>
<reference evidence="2" key="3">
    <citation type="submission" date="2025-09" db="UniProtKB">
        <authorList>
            <consortium name="Ensembl"/>
        </authorList>
    </citation>
    <scope>IDENTIFICATION</scope>
</reference>
<organism evidence="2 3">
    <name type="scientific">Cairina moschata</name>
    <name type="common">Muscovy duck</name>
    <dbReference type="NCBI Taxonomy" id="8855"/>
    <lineage>
        <taxon>Eukaryota</taxon>
        <taxon>Metazoa</taxon>
        <taxon>Chordata</taxon>
        <taxon>Craniata</taxon>
        <taxon>Vertebrata</taxon>
        <taxon>Euteleostomi</taxon>
        <taxon>Archelosauria</taxon>
        <taxon>Archosauria</taxon>
        <taxon>Dinosauria</taxon>
        <taxon>Saurischia</taxon>
        <taxon>Theropoda</taxon>
        <taxon>Coelurosauria</taxon>
        <taxon>Aves</taxon>
        <taxon>Neognathae</taxon>
        <taxon>Galloanserae</taxon>
        <taxon>Anseriformes</taxon>
        <taxon>Anatidae</taxon>
        <taxon>Anatinae</taxon>
        <taxon>Cairina</taxon>
    </lineage>
</organism>
<name>A0A8C3BJ65_CAIMO</name>
<evidence type="ECO:0000313" key="3">
    <source>
        <dbReference type="Proteomes" id="UP000694556"/>
    </source>
</evidence>
<reference evidence="2" key="1">
    <citation type="submission" date="2018-09" db="EMBL/GenBank/DDBJ databases">
        <title>Common duck and Muscovy duck high density SNP chip.</title>
        <authorList>
            <person name="Vignal A."/>
            <person name="Thebault N."/>
            <person name="Warren W.C."/>
        </authorList>
    </citation>
    <scope>NUCLEOTIDE SEQUENCE [LARGE SCALE GENOMIC DNA]</scope>
</reference>
<evidence type="ECO:0000256" key="1">
    <source>
        <dbReference type="SAM" id="MobiDB-lite"/>
    </source>
</evidence>
<evidence type="ECO:0000313" key="2">
    <source>
        <dbReference type="Ensembl" id="ENSCMMP00000007221.1"/>
    </source>
</evidence>
<feature type="region of interest" description="Disordered" evidence="1">
    <location>
        <begin position="240"/>
        <end position="391"/>
    </location>
</feature>
<dbReference type="AlphaFoldDB" id="A0A8C3BJ65"/>
<feature type="compositionally biased region" description="Basic and acidic residues" evidence="1">
    <location>
        <begin position="339"/>
        <end position="365"/>
    </location>
</feature>
<reference evidence="2" key="2">
    <citation type="submission" date="2025-08" db="UniProtKB">
        <authorList>
            <consortium name="Ensembl"/>
        </authorList>
    </citation>
    <scope>IDENTIFICATION</scope>
</reference>
<keyword evidence="3" id="KW-1185">Reference proteome</keyword>
<dbReference type="Proteomes" id="UP000694556">
    <property type="component" value="Chromosome 29"/>
</dbReference>
<sequence length="391" mass="41485">MPACRCATLPEADEVVLGPEVRAHNLTLCGAEYEILLTATNAAGTSPTRQLHVPPGQHAELSFKDISSVGEAVTAQWEAPSRGFAYCFEQQPLPRAPQQGVCVQQEFPAKSSHLERGLLEAPACYRLAVHGWSAEQGWATFALQHHFAGNTSLASSIHINASAEAAVLRWEPSPRATCPGALARYLVCHAAEGDNETCEWRWPWPGGDAGGWEGGRVLPARFPSPRRRSGRVGLALHPRKPAAGHSLQGGHPGGGSGQRGQLQHAVALPDHGAGSQAGSVEIQPEVPGHLARAPRRRRRRLPAEQKEGPAAPLPPAAQARGQQSHPVLGQRNEPGQALERLRRAFGEVQPRRAAGDGAEPREGGGRRHAAPHAATQPQKKQRTGGAGAAGL</sequence>
<dbReference type="Ensembl" id="ENSCMMT00000007986.1">
    <property type="protein sequence ID" value="ENSCMMP00000007221.1"/>
    <property type="gene ID" value="ENSCMMG00000004574.1"/>
</dbReference>
<dbReference type="PROSITE" id="PS50096">
    <property type="entry name" value="IQ"/>
    <property type="match status" value="1"/>
</dbReference>